<comment type="caution">
    <text evidence="1">The sequence shown here is derived from an EMBL/GenBank/DDBJ whole genome shotgun (WGS) entry which is preliminary data.</text>
</comment>
<dbReference type="AlphaFoldDB" id="A0A833J8P4"/>
<organism evidence="1 2">
    <name type="scientific">Methylorubrum populi</name>
    <dbReference type="NCBI Taxonomy" id="223967"/>
    <lineage>
        <taxon>Bacteria</taxon>
        <taxon>Pseudomonadati</taxon>
        <taxon>Pseudomonadota</taxon>
        <taxon>Alphaproteobacteria</taxon>
        <taxon>Hyphomicrobiales</taxon>
        <taxon>Methylobacteriaceae</taxon>
        <taxon>Methylorubrum</taxon>
    </lineage>
</organism>
<reference evidence="1 2" key="1">
    <citation type="submission" date="2019-10" db="EMBL/GenBank/DDBJ databases">
        <title>Draft Genome Sequence of the Caffeine Degrading Methylotroph Methylorubrum populi PINKEL.</title>
        <authorList>
            <person name="Dawson S.C."/>
            <person name="Zhang X."/>
            <person name="Wright M.E."/>
            <person name="Sharma G."/>
            <person name="Langner J.T."/>
            <person name="Ditty J.L."/>
            <person name="Subuyuj G.A."/>
        </authorList>
    </citation>
    <scope>NUCLEOTIDE SEQUENCE [LARGE SCALE GENOMIC DNA]</scope>
    <source>
        <strain evidence="1 2">Pinkel</strain>
    </source>
</reference>
<gene>
    <name evidence="1" type="ORF">F8B43_1805</name>
</gene>
<accession>A0A833J8P4</accession>
<evidence type="ECO:0000313" key="1">
    <source>
        <dbReference type="EMBL" id="KAB7786404.1"/>
    </source>
</evidence>
<dbReference type="Proteomes" id="UP000469949">
    <property type="component" value="Unassembled WGS sequence"/>
</dbReference>
<sequence>MLVRTSSFVRGRCCLTAAQAWPSKCAGDLGVWNSRLPAATTPCHRAWGPCGAGLVPGRRHGSGRAHDARLPRQKDAEAHAVSVLSPVGVALVGLSGAVDPLAHPVRRLPRPDRPSRAVLAVRRRDRRQRRPPPSAFLAGGRARLHRLVRPRRPSGFLCRETVCERRGTGRHVRERRRYGRVRRRAVVIVPASTSDVSVQVRKTRPRIPPTVRSLTAKLFAGEAKVLGLPSYPEHS</sequence>
<proteinExistence type="predicted"/>
<dbReference type="EMBL" id="WEKV01000008">
    <property type="protein sequence ID" value="KAB7786404.1"/>
    <property type="molecule type" value="Genomic_DNA"/>
</dbReference>
<evidence type="ECO:0000313" key="2">
    <source>
        <dbReference type="Proteomes" id="UP000469949"/>
    </source>
</evidence>
<name>A0A833J8P4_9HYPH</name>
<protein>
    <submittedName>
        <fullName evidence="1">Uncharacterized protein</fullName>
    </submittedName>
</protein>